<dbReference type="EMBL" id="FOJI01000001">
    <property type="protein sequence ID" value="SEV81696.1"/>
    <property type="molecule type" value="Genomic_DNA"/>
</dbReference>
<feature type="region of interest" description="Disordered" evidence="1">
    <location>
        <begin position="61"/>
        <end position="84"/>
    </location>
</feature>
<dbReference type="Proteomes" id="UP000199701">
    <property type="component" value="Unassembled WGS sequence"/>
</dbReference>
<name>A0A1I0LZY9_9FIRM</name>
<dbReference type="AlphaFoldDB" id="A0A1I0LZY9"/>
<dbReference type="OrthoDB" id="9971351at2"/>
<organism evidence="2 3">
    <name type="scientific">[Clostridium] fimetarium</name>
    <dbReference type="NCBI Taxonomy" id="99656"/>
    <lineage>
        <taxon>Bacteria</taxon>
        <taxon>Bacillati</taxon>
        <taxon>Bacillota</taxon>
        <taxon>Clostridia</taxon>
        <taxon>Lachnospirales</taxon>
        <taxon>Lachnospiraceae</taxon>
    </lineage>
</organism>
<sequence length="84" mass="9799">MGNVVYWKKIKGSDDRTVNMPFKTCGRCNKEFSSGNTYASKNCPECAKFIKNEKSRERVRRYREKNLLDNNTSLDKENEKGLNN</sequence>
<proteinExistence type="predicted"/>
<dbReference type="STRING" id="99656.SAMN05421659_10134"/>
<feature type="compositionally biased region" description="Basic and acidic residues" evidence="1">
    <location>
        <begin position="74"/>
        <end position="84"/>
    </location>
</feature>
<reference evidence="2 3" key="1">
    <citation type="submission" date="2016-10" db="EMBL/GenBank/DDBJ databases">
        <authorList>
            <person name="de Groot N.N."/>
        </authorList>
    </citation>
    <scope>NUCLEOTIDE SEQUENCE [LARGE SCALE GENOMIC DNA]</scope>
    <source>
        <strain evidence="2 3">DSM 9179</strain>
    </source>
</reference>
<dbReference type="RefSeq" id="WP_092449362.1">
    <property type="nucleotide sequence ID" value="NZ_FOJI01000001.1"/>
</dbReference>
<evidence type="ECO:0000256" key="1">
    <source>
        <dbReference type="SAM" id="MobiDB-lite"/>
    </source>
</evidence>
<protein>
    <submittedName>
        <fullName evidence="2">Uncharacterized protein</fullName>
    </submittedName>
</protein>
<accession>A0A1I0LZY9</accession>
<evidence type="ECO:0000313" key="3">
    <source>
        <dbReference type="Proteomes" id="UP000199701"/>
    </source>
</evidence>
<gene>
    <name evidence="2" type="ORF">SAMN05421659_10134</name>
</gene>
<keyword evidence="3" id="KW-1185">Reference proteome</keyword>
<evidence type="ECO:0000313" key="2">
    <source>
        <dbReference type="EMBL" id="SEV81696.1"/>
    </source>
</evidence>